<reference evidence="1 2" key="1">
    <citation type="submission" date="2017-11" db="EMBL/GenBank/DDBJ databases">
        <title>Draft Genome Sequence of Lactobacillus curieae NBRC 111893 isolated from Koso, a Japanese sugar-Vegetable Fermented Beverage.</title>
        <authorList>
            <person name="Chiou T.Y."/>
            <person name="Oshima K."/>
            <person name="Suda W."/>
            <person name="Hattori M."/>
            <person name="Takahashi T."/>
        </authorList>
    </citation>
    <scope>NUCLEOTIDE SEQUENCE [LARGE SCALE GENOMIC DNA]</scope>
    <source>
        <strain evidence="1 2">NBRC111893</strain>
    </source>
</reference>
<dbReference type="Proteomes" id="UP000286974">
    <property type="component" value="Unassembled WGS sequence"/>
</dbReference>
<dbReference type="AlphaFoldDB" id="A0A401FNA7"/>
<organism evidence="1 2">
    <name type="scientific">Lentilactobacillus kosonis</name>
    <dbReference type="NCBI Taxonomy" id="2810561"/>
    <lineage>
        <taxon>Bacteria</taxon>
        <taxon>Bacillati</taxon>
        <taxon>Bacillota</taxon>
        <taxon>Bacilli</taxon>
        <taxon>Lactobacillales</taxon>
        <taxon>Lactobacillaceae</taxon>
        <taxon>Lentilactobacillus</taxon>
    </lineage>
</organism>
<accession>A0A401FNA7</accession>
<name>A0A401FNA7_9LACO</name>
<comment type="caution">
    <text evidence="1">The sequence shown here is derived from an EMBL/GenBank/DDBJ whole genome shotgun (WGS) entry which is preliminary data.</text>
</comment>
<gene>
    <name evidence="1" type="ORF">NBRC111893_2021</name>
</gene>
<proteinExistence type="predicted"/>
<dbReference type="EMBL" id="BEXA01000004">
    <property type="protein sequence ID" value="GAY73875.1"/>
    <property type="molecule type" value="Genomic_DNA"/>
</dbReference>
<evidence type="ECO:0000313" key="1">
    <source>
        <dbReference type="EMBL" id="GAY73875.1"/>
    </source>
</evidence>
<sequence>MASLYVIALVVIDLTSDSPTSAVKMRILEDLHPVIALKAKPYYDKDESKYLHKNVYSISESYLSPDASYTVTMFNVKRQHHRYIAHGQPDVLM</sequence>
<evidence type="ECO:0000313" key="2">
    <source>
        <dbReference type="Proteomes" id="UP000286974"/>
    </source>
</evidence>
<keyword evidence="2" id="KW-1185">Reference proteome</keyword>
<dbReference type="RefSeq" id="WP_125008658.1">
    <property type="nucleotide sequence ID" value="NZ_BEXA01000004.1"/>
</dbReference>
<protein>
    <submittedName>
        <fullName evidence="1">Uncharacterized protein</fullName>
    </submittedName>
</protein>